<dbReference type="eggNOG" id="COG1598">
    <property type="taxonomic scope" value="Bacteria"/>
</dbReference>
<keyword evidence="3" id="KW-1185">Reference proteome</keyword>
<feature type="domain" description="HicB-like antitoxin of toxin-antitoxin system" evidence="1">
    <location>
        <begin position="5"/>
        <end position="108"/>
    </location>
</feature>
<dbReference type="OrthoDB" id="9807959at2"/>
<evidence type="ECO:0000313" key="2">
    <source>
        <dbReference type="EMBL" id="KFI57619.1"/>
    </source>
</evidence>
<dbReference type="InterPro" id="IPR035069">
    <property type="entry name" value="TTHA1013/TTHA0281-like"/>
</dbReference>
<dbReference type="SUPFAM" id="SSF143100">
    <property type="entry name" value="TTHA1013/TTHA0281-like"/>
    <property type="match status" value="1"/>
</dbReference>
<dbReference type="RefSeq" id="WP_024541340.1">
    <property type="nucleotide sequence ID" value="NZ_JGYU01000004.1"/>
</dbReference>
<name>A0A087AFR9_9BIFI</name>
<dbReference type="InterPro" id="IPR031807">
    <property type="entry name" value="HicB-like"/>
</dbReference>
<organism evidence="2 3">
    <name type="scientific">Bifidobacterium choerinum</name>
    <dbReference type="NCBI Taxonomy" id="35760"/>
    <lineage>
        <taxon>Bacteria</taxon>
        <taxon>Bacillati</taxon>
        <taxon>Actinomycetota</taxon>
        <taxon>Actinomycetes</taxon>
        <taxon>Bifidobacteriales</taxon>
        <taxon>Bifidobacteriaceae</taxon>
        <taxon>Bifidobacterium</taxon>
    </lineage>
</organism>
<dbReference type="EMBL" id="JGYU01000004">
    <property type="protein sequence ID" value="KFI57619.1"/>
    <property type="molecule type" value="Genomic_DNA"/>
</dbReference>
<protein>
    <submittedName>
        <fullName evidence="2">Antitoxin HicB</fullName>
    </submittedName>
</protein>
<gene>
    <name evidence="2" type="ORF">BCHO_1105</name>
</gene>
<comment type="caution">
    <text evidence="2">The sequence shown here is derived from an EMBL/GenBank/DDBJ whole genome shotgun (WGS) entry which is preliminary data.</text>
</comment>
<accession>A0A087AFR9</accession>
<dbReference type="Proteomes" id="UP000028995">
    <property type="component" value="Unassembled WGS sequence"/>
</dbReference>
<proteinExistence type="predicted"/>
<dbReference type="Gene3D" id="3.30.160.250">
    <property type="match status" value="1"/>
</dbReference>
<evidence type="ECO:0000313" key="3">
    <source>
        <dbReference type="Proteomes" id="UP000028995"/>
    </source>
</evidence>
<dbReference type="Pfam" id="PF15919">
    <property type="entry name" value="HicB_lk_antitox"/>
    <property type="match status" value="1"/>
</dbReference>
<sequence>MKLTYPVILEPYEEDGGGYVATVPDMPGLVTYGSSLSETMEMVQDAACGWVLTELEDGRPAPRATALMDVDTEDVNAQKALILLDMDAYAEKYGRRAVRKNVTIPAWLDTWASRRNLNYSHTLRDALESEYRQQTMA</sequence>
<reference evidence="2 3" key="1">
    <citation type="submission" date="2014-03" db="EMBL/GenBank/DDBJ databases">
        <title>Genomics of Bifidobacteria.</title>
        <authorList>
            <person name="Ventura M."/>
            <person name="Milani C."/>
            <person name="Lugli G.A."/>
        </authorList>
    </citation>
    <scope>NUCLEOTIDE SEQUENCE [LARGE SCALE GENOMIC DNA]</scope>
    <source>
        <strain evidence="2 3">LMG 10510</strain>
    </source>
</reference>
<evidence type="ECO:0000259" key="1">
    <source>
        <dbReference type="Pfam" id="PF15919"/>
    </source>
</evidence>
<dbReference type="AlphaFoldDB" id="A0A087AFR9"/>